<evidence type="ECO:0000313" key="8">
    <source>
        <dbReference type="EMBL" id="VUX23675.1"/>
    </source>
</evidence>
<dbReference type="CDD" id="cd05540">
    <property type="entry name" value="UreG"/>
    <property type="match status" value="1"/>
</dbReference>
<dbReference type="SUPFAM" id="SSF52540">
    <property type="entry name" value="P-loop containing nucleoside triphosphate hydrolases"/>
    <property type="match status" value="1"/>
</dbReference>
<dbReference type="InterPro" id="IPR003495">
    <property type="entry name" value="CobW/HypB/UreG_nucleotide-bd"/>
</dbReference>
<feature type="binding site" evidence="6">
    <location>
        <begin position="10"/>
        <end position="17"/>
    </location>
    <ligand>
        <name>GTP</name>
        <dbReference type="ChEBI" id="CHEBI:37565"/>
    </ligand>
</feature>
<dbReference type="InterPro" id="IPR027417">
    <property type="entry name" value="P-loop_NTPase"/>
</dbReference>
<evidence type="ECO:0000256" key="3">
    <source>
        <dbReference type="ARBA" id="ARBA00022988"/>
    </source>
</evidence>
<gene>
    <name evidence="6 8" type="primary">ureG</name>
    <name evidence="8" type="ORF">ROSSTS7063_00138</name>
</gene>
<keyword evidence="6" id="KW-0963">Cytoplasm</keyword>
<comment type="subunit">
    <text evidence="6">Homodimer. UreD, UreF and UreG form a complex that acts as a GTP-hydrolysis-dependent molecular chaperone, activating the urease apoprotein by helping to assemble the nickel containing metallocenter of UreC. The UreE protein probably delivers the nickel.</text>
</comment>
<dbReference type="PIRSF" id="PIRSF005624">
    <property type="entry name" value="Ni-bind_GTPase"/>
    <property type="match status" value="1"/>
</dbReference>
<protein>
    <recommendedName>
        <fullName evidence="6">Urease accessory protein UreG</fullName>
    </recommendedName>
</protein>
<proteinExistence type="inferred from homology"/>
<dbReference type="GO" id="GO:0043419">
    <property type="term" value="P:urea catabolic process"/>
    <property type="evidence" value="ECO:0007669"/>
    <property type="project" value="InterPro"/>
</dbReference>
<dbReference type="EMBL" id="CABHNB010000051">
    <property type="protein sequence ID" value="VUX23675.1"/>
    <property type="molecule type" value="Genomic_DNA"/>
</dbReference>
<name>A0A564UVH6_9FIRM</name>
<evidence type="ECO:0000256" key="2">
    <source>
        <dbReference type="ARBA" id="ARBA00022741"/>
    </source>
</evidence>
<evidence type="ECO:0000259" key="7">
    <source>
        <dbReference type="Pfam" id="PF02492"/>
    </source>
</evidence>
<dbReference type="RefSeq" id="WP_144369931.1">
    <property type="nucleotide sequence ID" value="NZ_CABHNB010000051.1"/>
</dbReference>
<keyword evidence="2 6" id="KW-0547">Nucleotide-binding</keyword>
<comment type="subcellular location">
    <subcellularLocation>
        <location evidence="6">Cytoplasm</location>
    </subcellularLocation>
</comment>
<comment type="function">
    <text evidence="6">Facilitates the functional incorporation of the urease nickel metallocenter. This process requires GTP hydrolysis, probably effectuated by UreG.</text>
</comment>
<keyword evidence="3 6" id="KW-0996">Nickel insertion</keyword>
<dbReference type="GO" id="GO:0016151">
    <property type="term" value="F:nickel cation binding"/>
    <property type="evidence" value="ECO:0007669"/>
    <property type="project" value="UniProtKB-UniRule"/>
</dbReference>
<feature type="domain" description="CobW/HypB/UreG nucleotide-binding" evidence="7">
    <location>
        <begin position="6"/>
        <end position="176"/>
    </location>
</feature>
<dbReference type="InterPro" id="IPR004400">
    <property type="entry name" value="UreG"/>
</dbReference>
<accession>A0A564UVH6</accession>
<keyword evidence="9" id="KW-1185">Reference proteome</keyword>
<dbReference type="GO" id="GO:0005737">
    <property type="term" value="C:cytoplasm"/>
    <property type="evidence" value="ECO:0007669"/>
    <property type="project" value="UniProtKB-SubCell"/>
</dbReference>
<reference evidence="8 9" key="1">
    <citation type="submission" date="2019-07" db="EMBL/GenBank/DDBJ databases">
        <authorList>
            <person name="Hibberd C M."/>
            <person name="Gehrig L. J."/>
            <person name="Chang H.-W."/>
            <person name="Venkatesh S."/>
        </authorList>
    </citation>
    <scope>NUCLEOTIDE SEQUENCE [LARGE SCALE GENOMIC DNA]</scope>
    <source>
        <strain evidence="8">Ruminococcus_obeum_SSTS_Bg7063</strain>
    </source>
</reference>
<dbReference type="GO" id="GO:0003924">
    <property type="term" value="F:GTPase activity"/>
    <property type="evidence" value="ECO:0007669"/>
    <property type="project" value="InterPro"/>
</dbReference>
<keyword evidence="5 6" id="KW-0143">Chaperone</keyword>
<evidence type="ECO:0000256" key="6">
    <source>
        <dbReference type="HAMAP-Rule" id="MF_01389"/>
    </source>
</evidence>
<sequence>MSYVKIGVAGPVGSGKTALIECLTRQMASEYSIGVITNDIYTKEDAEFLSKNSVLPRERITGVETGGCPHTAIREDASMNLEAVEEMMEKFPDIQLLFIESGGDNLSATFSPELVDATIFVIDVAEGDKIPRKGGPGITKSDLLVINKIDLAPYVGADLSVMERDSKKMRGDRPFLFTNIRGLDGTDAVIDWIKKNVLLEGC</sequence>
<dbReference type="Gene3D" id="3.40.50.300">
    <property type="entry name" value="P-loop containing nucleotide triphosphate hydrolases"/>
    <property type="match status" value="1"/>
</dbReference>
<evidence type="ECO:0000256" key="5">
    <source>
        <dbReference type="ARBA" id="ARBA00023186"/>
    </source>
</evidence>
<evidence type="ECO:0000256" key="4">
    <source>
        <dbReference type="ARBA" id="ARBA00023134"/>
    </source>
</evidence>
<keyword evidence="4 6" id="KW-0342">GTP-binding</keyword>
<comment type="similarity">
    <text evidence="1 6">Belongs to the SIMIBI class G3E GTPase family. UreG subfamily.</text>
</comment>
<evidence type="ECO:0000313" key="9">
    <source>
        <dbReference type="Proteomes" id="UP000409147"/>
    </source>
</evidence>
<dbReference type="HAMAP" id="MF_01389">
    <property type="entry name" value="UreG"/>
    <property type="match status" value="1"/>
</dbReference>
<dbReference type="NCBIfam" id="TIGR00101">
    <property type="entry name" value="ureG"/>
    <property type="match status" value="1"/>
</dbReference>
<dbReference type="FunFam" id="3.40.50.300:FF:000208">
    <property type="entry name" value="Urease accessory protein UreG"/>
    <property type="match status" value="1"/>
</dbReference>
<dbReference type="AlphaFoldDB" id="A0A564UVH6"/>
<organism evidence="8 9">
    <name type="scientific">Blautia obeum</name>
    <dbReference type="NCBI Taxonomy" id="40520"/>
    <lineage>
        <taxon>Bacteria</taxon>
        <taxon>Bacillati</taxon>
        <taxon>Bacillota</taxon>
        <taxon>Clostridia</taxon>
        <taxon>Lachnospirales</taxon>
        <taxon>Lachnospiraceae</taxon>
        <taxon>Blautia</taxon>
    </lineage>
</organism>
<evidence type="ECO:0000256" key="1">
    <source>
        <dbReference type="ARBA" id="ARBA00005732"/>
    </source>
</evidence>
<dbReference type="Proteomes" id="UP000409147">
    <property type="component" value="Unassembled WGS sequence"/>
</dbReference>
<dbReference type="PANTHER" id="PTHR31715:SF0">
    <property type="entry name" value="UREASE ACCESSORY PROTEIN G"/>
    <property type="match status" value="1"/>
</dbReference>
<dbReference type="GO" id="GO:0005525">
    <property type="term" value="F:GTP binding"/>
    <property type="evidence" value="ECO:0007669"/>
    <property type="project" value="UniProtKB-KW"/>
</dbReference>
<dbReference type="PANTHER" id="PTHR31715">
    <property type="entry name" value="UREASE ACCESSORY PROTEIN G"/>
    <property type="match status" value="1"/>
</dbReference>
<dbReference type="Pfam" id="PF02492">
    <property type="entry name" value="cobW"/>
    <property type="match status" value="1"/>
</dbReference>